<proteinExistence type="predicted"/>
<organism evidence="2 3">
    <name type="scientific">Cryobacterium cryoconiti</name>
    <dbReference type="NCBI Taxonomy" id="1259239"/>
    <lineage>
        <taxon>Bacteria</taxon>
        <taxon>Bacillati</taxon>
        <taxon>Actinomycetota</taxon>
        <taxon>Actinomycetes</taxon>
        <taxon>Micrococcales</taxon>
        <taxon>Microbacteriaceae</taxon>
        <taxon>Cryobacterium</taxon>
    </lineage>
</organism>
<dbReference type="Proteomes" id="UP000297472">
    <property type="component" value="Unassembled WGS sequence"/>
</dbReference>
<name>A0A4Y8JTG1_9MICO</name>
<keyword evidence="1" id="KW-0812">Transmembrane</keyword>
<dbReference type="OrthoDB" id="5122705at2"/>
<evidence type="ECO:0000256" key="1">
    <source>
        <dbReference type="SAM" id="Phobius"/>
    </source>
</evidence>
<feature type="transmembrane region" description="Helical" evidence="1">
    <location>
        <begin position="31"/>
        <end position="49"/>
    </location>
</feature>
<evidence type="ECO:0000313" key="3">
    <source>
        <dbReference type="Proteomes" id="UP000297472"/>
    </source>
</evidence>
<comment type="caution">
    <text evidence="2">The sequence shown here is derived from an EMBL/GenBank/DDBJ whole genome shotgun (WGS) entry which is preliminary data.</text>
</comment>
<sequence length="88" mass="8983">MSLVVLAPLLSIVAAATPSPEFDPNTVTPGPAGFVAIAVVAVGTVLLAIDMARRVRRNTYRAEIQERLQAEIAAQAAADAGAEGNGKA</sequence>
<accession>A0A4Y8JTG1</accession>
<keyword evidence="1" id="KW-1133">Transmembrane helix</keyword>
<keyword evidence="3" id="KW-1185">Reference proteome</keyword>
<keyword evidence="1" id="KW-0472">Membrane</keyword>
<dbReference type="RefSeq" id="WP_134425095.1">
    <property type="nucleotide sequence ID" value="NZ_SOHA01000035.1"/>
</dbReference>
<protein>
    <submittedName>
        <fullName evidence="2">Uncharacterized protein</fullName>
    </submittedName>
</protein>
<dbReference type="EMBL" id="SOHA01000035">
    <property type="protein sequence ID" value="TFD28341.1"/>
    <property type="molecule type" value="Genomic_DNA"/>
</dbReference>
<reference evidence="2 3" key="1">
    <citation type="submission" date="2019-03" db="EMBL/GenBank/DDBJ databases">
        <title>Genomics of glacier-inhabiting Cryobacterium strains.</title>
        <authorList>
            <person name="Liu Q."/>
            <person name="Xin Y.-H."/>
        </authorList>
    </citation>
    <scope>NUCLEOTIDE SEQUENCE [LARGE SCALE GENOMIC DNA]</scope>
    <source>
        <strain evidence="2 3">TMT1-51</strain>
    </source>
</reference>
<dbReference type="AlphaFoldDB" id="A0A4Y8JTG1"/>
<gene>
    <name evidence="2" type="ORF">E3T49_11750</name>
</gene>
<evidence type="ECO:0000313" key="2">
    <source>
        <dbReference type="EMBL" id="TFD28341.1"/>
    </source>
</evidence>